<accession>A0AAV4JXG7</accession>
<gene>
    <name evidence="2" type="ORF">ElyMa_005213100</name>
</gene>
<feature type="region of interest" description="Disordered" evidence="1">
    <location>
        <begin position="72"/>
        <end position="93"/>
    </location>
</feature>
<keyword evidence="3" id="KW-1185">Reference proteome</keyword>
<dbReference type="EMBL" id="BMAT01010411">
    <property type="protein sequence ID" value="GFS26408.1"/>
    <property type="molecule type" value="Genomic_DNA"/>
</dbReference>
<proteinExistence type="predicted"/>
<sequence>MQNGNFPTEMPMSKRRHNRNSFIRESPLECSVRRYYRTPAMGLFGVSPLRGMAQALVLLTVLLIGAASSQDYRIPTSNKEDTDTRETALQPGM</sequence>
<organism evidence="2 3">
    <name type="scientific">Elysia marginata</name>
    <dbReference type="NCBI Taxonomy" id="1093978"/>
    <lineage>
        <taxon>Eukaryota</taxon>
        <taxon>Metazoa</taxon>
        <taxon>Spiralia</taxon>
        <taxon>Lophotrochozoa</taxon>
        <taxon>Mollusca</taxon>
        <taxon>Gastropoda</taxon>
        <taxon>Heterobranchia</taxon>
        <taxon>Euthyneura</taxon>
        <taxon>Panpulmonata</taxon>
        <taxon>Sacoglossa</taxon>
        <taxon>Placobranchoidea</taxon>
        <taxon>Plakobranchidae</taxon>
        <taxon>Elysia</taxon>
    </lineage>
</organism>
<reference evidence="2 3" key="1">
    <citation type="journal article" date="2021" name="Elife">
        <title>Chloroplast acquisition without the gene transfer in kleptoplastic sea slugs, Plakobranchus ocellatus.</title>
        <authorList>
            <person name="Maeda T."/>
            <person name="Takahashi S."/>
            <person name="Yoshida T."/>
            <person name="Shimamura S."/>
            <person name="Takaki Y."/>
            <person name="Nagai Y."/>
            <person name="Toyoda A."/>
            <person name="Suzuki Y."/>
            <person name="Arimoto A."/>
            <person name="Ishii H."/>
            <person name="Satoh N."/>
            <person name="Nishiyama T."/>
            <person name="Hasebe M."/>
            <person name="Maruyama T."/>
            <person name="Minagawa J."/>
            <person name="Obokata J."/>
            <person name="Shigenobu S."/>
        </authorList>
    </citation>
    <scope>NUCLEOTIDE SEQUENCE [LARGE SCALE GENOMIC DNA]</scope>
</reference>
<name>A0AAV4JXG7_9GAST</name>
<dbReference type="Proteomes" id="UP000762676">
    <property type="component" value="Unassembled WGS sequence"/>
</dbReference>
<evidence type="ECO:0000313" key="2">
    <source>
        <dbReference type="EMBL" id="GFS26408.1"/>
    </source>
</evidence>
<feature type="region of interest" description="Disordered" evidence="1">
    <location>
        <begin position="1"/>
        <end position="21"/>
    </location>
</feature>
<protein>
    <submittedName>
        <fullName evidence="2">Uncharacterized protein</fullName>
    </submittedName>
</protein>
<evidence type="ECO:0000313" key="3">
    <source>
        <dbReference type="Proteomes" id="UP000762676"/>
    </source>
</evidence>
<comment type="caution">
    <text evidence="2">The sequence shown here is derived from an EMBL/GenBank/DDBJ whole genome shotgun (WGS) entry which is preliminary data.</text>
</comment>
<dbReference type="AlphaFoldDB" id="A0AAV4JXG7"/>
<evidence type="ECO:0000256" key="1">
    <source>
        <dbReference type="SAM" id="MobiDB-lite"/>
    </source>
</evidence>